<dbReference type="EMBL" id="CP018044">
    <property type="protein sequence ID" value="ATU20048.1"/>
    <property type="molecule type" value="Genomic_DNA"/>
</dbReference>
<dbReference type="RefSeq" id="WP_024540472.1">
    <property type="nucleotide sequence ID" value="NZ_CP018044.1"/>
</dbReference>
<reference evidence="2 5" key="2">
    <citation type="submission" date="2016-11" db="EMBL/GenBank/DDBJ databases">
        <title>complete genome sequence of Bifidobacterium choerinum strain FMB-1.</title>
        <authorList>
            <person name="Park C.-S."/>
            <person name="Jung D.-H."/>
            <person name="Choi D.-S."/>
        </authorList>
    </citation>
    <scope>NUCLEOTIDE SEQUENCE [LARGE SCALE GENOMIC DNA]</scope>
    <source>
        <strain evidence="2 5">FMB-1</strain>
    </source>
</reference>
<dbReference type="InterPro" id="IPR016040">
    <property type="entry name" value="NAD(P)-bd_dom"/>
</dbReference>
<evidence type="ECO:0000313" key="5">
    <source>
        <dbReference type="Proteomes" id="UP000229907"/>
    </source>
</evidence>
<dbReference type="OrthoDB" id="3191258at2"/>
<dbReference type="InterPro" id="IPR036291">
    <property type="entry name" value="NAD(P)-bd_dom_sf"/>
</dbReference>
<dbReference type="Gene3D" id="3.40.50.720">
    <property type="entry name" value="NAD(P)-binding Rossmann-like Domain"/>
    <property type="match status" value="1"/>
</dbReference>
<dbReference type="Proteomes" id="UP000028995">
    <property type="component" value="Unassembled WGS sequence"/>
</dbReference>
<dbReference type="InterPro" id="IPR051606">
    <property type="entry name" value="Polyketide_Oxido-like"/>
</dbReference>
<evidence type="ECO:0000313" key="3">
    <source>
        <dbReference type="EMBL" id="KFI58054.1"/>
    </source>
</evidence>
<protein>
    <submittedName>
        <fullName evidence="2 3">NADH-flavin reductase</fullName>
    </submittedName>
</protein>
<dbReference type="GO" id="GO:0016646">
    <property type="term" value="F:oxidoreductase activity, acting on the CH-NH group of donors, NAD or NADP as acceptor"/>
    <property type="evidence" value="ECO:0007669"/>
    <property type="project" value="TreeGrafter"/>
</dbReference>
<gene>
    <name evidence="2" type="ORF">BcFMB_02865</name>
    <name evidence="3" type="ORF">BCHO_0134</name>
</gene>
<dbReference type="PANTHER" id="PTHR43355">
    <property type="entry name" value="FLAVIN REDUCTASE (NADPH)"/>
    <property type="match status" value="1"/>
</dbReference>
<dbReference type="AlphaFoldDB" id="A0A087AH04"/>
<sequence length="213" mass="22873">MAQKIAVIAANGREGRLIVEEAVNRGLDVTAIVRGENKTVAPHAIIKDAFDLTKDDPKGFDVVVNAFGTWTPETFDELPREVAHVADLLAGTDTRFIVVGGAGSLLVESDGKKIALEDTPDFPDAFKGVSAAHGKALADLRTRDDVEWTYVSPAANFVADGPRTGEYQLAGDDLTLNSNGESEISYADYAIGIVDEIVTDHPHIRERISLVSK</sequence>
<name>A0A087AH04_9BIFI</name>
<evidence type="ECO:0000313" key="4">
    <source>
        <dbReference type="Proteomes" id="UP000028995"/>
    </source>
</evidence>
<dbReference type="eggNOG" id="COG2910">
    <property type="taxonomic scope" value="Bacteria"/>
</dbReference>
<dbReference type="Proteomes" id="UP000229907">
    <property type="component" value="Chromosome"/>
</dbReference>
<keyword evidence="4" id="KW-1185">Reference proteome</keyword>
<evidence type="ECO:0000313" key="2">
    <source>
        <dbReference type="EMBL" id="ATU20048.1"/>
    </source>
</evidence>
<dbReference type="EMBL" id="JGYU01000002">
    <property type="protein sequence ID" value="KFI58054.1"/>
    <property type="molecule type" value="Genomic_DNA"/>
</dbReference>
<dbReference type="STRING" id="35760.BCHO_0134"/>
<proteinExistence type="predicted"/>
<dbReference type="KEGG" id="bcho:BcFMB_02865"/>
<accession>A0A087AH04</accession>
<organism evidence="3 4">
    <name type="scientific">Bifidobacterium choerinum</name>
    <dbReference type="NCBI Taxonomy" id="35760"/>
    <lineage>
        <taxon>Bacteria</taxon>
        <taxon>Bacillati</taxon>
        <taxon>Actinomycetota</taxon>
        <taxon>Actinomycetes</taxon>
        <taxon>Bifidobacteriales</taxon>
        <taxon>Bifidobacteriaceae</taxon>
        <taxon>Bifidobacterium</taxon>
    </lineage>
</organism>
<evidence type="ECO:0000259" key="1">
    <source>
        <dbReference type="Pfam" id="PF13460"/>
    </source>
</evidence>
<reference evidence="3 4" key="1">
    <citation type="submission" date="2014-03" db="EMBL/GenBank/DDBJ databases">
        <title>Genomics of Bifidobacteria.</title>
        <authorList>
            <person name="Ventura M."/>
            <person name="Milani C."/>
            <person name="Lugli G.A."/>
        </authorList>
    </citation>
    <scope>NUCLEOTIDE SEQUENCE [LARGE SCALE GENOMIC DNA]</scope>
    <source>
        <strain evidence="3 4">LMG 10510</strain>
    </source>
</reference>
<dbReference type="PANTHER" id="PTHR43355:SF2">
    <property type="entry name" value="FLAVIN REDUCTASE (NADPH)"/>
    <property type="match status" value="1"/>
</dbReference>
<dbReference type="SUPFAM" id="SSF51735">
    <property type="entry name" value="NAD(P)-binding Rossmann-fold domains"/>
    <property type="match status" value="1"/>
</dbReference>
<dbReference type="Pfam" id="PF13460">
    <property type="entry name" value="NAD_binding_10"/>
    <property type="match status" value="1"/>
</dbReference>
<feature type="domain" description="NAD(P)-binding" evidence="1">
    <location>
        <begin position="10"/>
        <end position="194"/>
    </location>
</feature>